<organism evidence="4 5">
    <name type="scientific">Pristionchus entomophagus</name>
    <dbReference type="NCBI Taxonomy" id="358040"/>
    <lineage>
        <taxon>Eukaryota</taxon>
        <taxon>Metazoa</taxon>
        <taxon>Ecdysozoa</taxon>
        <taxon>Nematoda</taxon>
        <taxon>Chromadorea</taxon>
        <taxon>Rhabditida</taxon>
        <taxon>Rhabditina</taxon>
        <taxon>Diplogasteromorpha</taxon>
        <taxon>Diplogasteroidea</taxon>
        <taxon>Neodiplogasteridae</taxon>
        <taxon>Pristionchus</taxon>
    </lineage>
</organism>
<feature type="domain" description="EGF-like" evidence="2 3">
    <location>
        <begin position="291"/>
        <end position="302"/>
    </location>
</feature>
<evidence type="ECO:0000313" key="4">
    <source>
        <dbReference type="EMBL" id="GMS88346.1"/>
    </source>
</evidence>
<sequence length="593" mass="65780">MATTHLRCVSQVALLQINIFIALPATVDSSHCYGTIHKGPPNFERDWCECVNQGGFMQAGVCGAFSDSCSADEEICSGSKVCQFNETAGEDFRCDCPLGSCLYPYGDCPKVALVYNNVDMTMGECATIRCTVEDLEALVPTNCRITPYDQTEISSETHSGSTDVICTHDINSQPSEKVQTRHSAECVNGKWEGVEFNKVCHAIKGYLNFDKDMYNPFEIATVFYSNFPEIHMSIQCNGNGEWMGEVPPHRCINGTLRQVFSLVRCICDDGFYGVDCSSPCDQGKKNVDGSCDCLPGFYGDQCEISEKCEEIPVEIDYNEDQIDLVFIIDLYKAGYVIQITDEETGLISGIQQLVRDISYYDGKFVRNIKLIVFGSTLSLLQKSFPWSSISEFVETLVDLESLTEDTCTMGLNDVLTEVRDELMSLPRGSIINMFSNQPSLGLDEINIDVCLGNSIIANILIDSRHYAVSGCPSASGMTSHYLRLAQLTGGYFLDGMTPSAFMQILPRLYKSSIVLIPGITEYDEYYGPLPYSFVLDEAAQSIIIYAHGGINNMYEITGNTSPKSMQLDSENDQFQVLHNGNLQFSCCIYEMNQ</sequence>
<dbReference type="InterPro" id="IPR053295">
    <property type="entry name" value="Innate_immunity_reg"/>
</dbReference>
<dbReference type="Proteomes" id="UP001432027">
    <property type="component" value="Unassembled WGS sequence"/>
</dbReference>
<dbReference type="PROSITE" id="PS00022">
    <property type="entry name" value="EGF_1"/>
    <property type="match status" value="1"/>
</dbReference>
<keyword evidence="1" id="KW-0732">Signal</keyword>
<dbReference type="InterPro" id="IPR000742">
    <property type="entry name" value="EGF"/>
</dbReference>
<dbReference type="PROSITE" id="PS01186">
    <property type="entry name" value="EGF_2"/>
    <property type="match status" value="1"/>
</dbReference>
<reference evidence="4" key="1">
    <citation type="submission" date="2023-10" db="EMBL/GenBank/DDBJ databases">
        <title>Genome assembly of Pristionchus species.</title>
        <authorList>
            <person name="Yoshida K."/>
            <person name="Sommer R.J."/>
        </authorList>
    </citation>
    <scope>NUCLEOTIDE SEQUENCE</scope>
    <source>
        <strain evidence="4">RS0144</strain>
    </source>
</reference>
<evidence type="ECO:0000259" key="2">
    <source>
        <dbReference type="PROSITE" id="PS00022"/>
    </source>
</evidence>
<comment type="caution">
    <text evidence="4">The sequence shown here is derived from an EMBL/GenBank/DDBJ whole genome shotgun (WGS) entry which is preliminary data.</text>
</comment>
<dbReference type="PANTHER" id="PTHR47324:SF1">
    <property type="entry name" value="EGF-LIKE DOMAIN-CONTAINING PROTEIN-RELATED"/>
    <property type="match status" value="1"/>
</dbReference>
<evidence type="ECO:0000313" key="5">
    <source>
        <dbReference type="Proteomes" id="UP001432027"/>
    </source>
</evidence>
<dbReference type="EMBL" id="BTSX01000003">
    <property type="protein sequence ID" value="GMS88346.1"/>
    <property type="molecule type" value="Genomic_DNA"/>
</dbReference>
<evidence type="ECO:0000259" key="3">
    <source>
        <dbReference type="PROSITE" id="PS01186"/>
    </source>
</evidence>
<accession>A0AAV5SYD9</accession>
<evidence type="ECO:0000256" key="1">
    <source>
        <dbReference type="SAM" id="SignalP"/>
    </source>
</evidence>
<keyword evidence="5" id="KW-1185">Reference proteome</keyword>
<gene>
    <name evidence="4" type="ORF">PENTCL1PPCAC_10520</name>
</gene>
<proteinExistence type="predicted"/>
<protein>
    <recommendedName>
        <fullName evidence="2 3">EGF-like domain-containing protein</fullName>
    </recommendedName>
</protein>
<name>A0AAV5SYD9_9BILA</name>
<feature type="signal peptide" evidence="1">
    <location>
        <begin position="1"/>
        <end position="29"/>
    </location>
</feature>
<feature type="chain" id="PRO_5043461892" description="EGF-like domain-containing protein" evidence="1">
    <location>
        <begin position="30"/>
        <end position="593"/>
    </location>
</feature>
<dbReference type="PANTHER" id="PTHR47324">
    <property type="entry name" value="PROTEIN IRG-7-RELATED"/>
    <property type="match status" value="1"/>
</dbReference>
<dbReference type="AlphaFoldDB" id="A0AAV5SYD9"/>